<evidence type="ECO:0000259" key="1">
    <source>
        <dbReference type="Pfam" id="PF00535"/>
    </source>
</evidence>
<dbReference type="KEGG" id="nsl:BOX37_30785"/>
<gene>
    <name evidence="2" type="ORF">BOX37_30785</name>
</gene>
<dbReference type="GO" id="GO:0016740">
    <property type="term" value="F:transferase activity"/>
    <property type="evidence" value="ECO:0007669"/>
    <property type="project" value="UniProtKB-KW"/>
</dbReference>
<dbReference type="OrthoDB" id="9802632at2"/>
<dbReference type="InterPro" id="IPR001173">
    <property type="entry name" value="Glyco_trans_2-like"/>
</dbReference>
<dbReference type="RefSeq" id="WP_071930755.1">
    <property type="nucleotide sequence ID" value="NZ_CP018082.1"/>
</dbReference>
<proteinExistence type="predicted"/>
<sequence length="283" mass="31215">MGNTESAVLSVIVPTLDEASGITACLERLVGQESIDEIVVVDNGSTDGTREIVAELAALHPKIELLDEPNPGVAHARNLGFDKARGDYLGRIDADTLVAPDWGATVCEHLDANPGTMAVTGISTYHDSPIGVFLAAAIGAQERLGLIKDQPVGNVHGANMAIRRSAWQQVQEATTTRRDLHEDLDLALCLSKAKLRIDQLPRLRAQISARRRKTPPSVWWQYQVHGLRTIANQGYRVVPFHRAVITGAWLMHTAQWPIYRVWDFNRKRFSLRSGRPRVSPIGD</sequence>
<dbReference type="AlphaFoldDB" id="A0A1J0VZZ7"/>
<dbReference type="PANTHER" id="PTHR43685">
    <property type="entry name" value="GLYCOSYLTRANSFERASE"/>
    <property type="match status" value="1"/>
</dbReference>
<dbReference type="EMBL" id="CP018082">
    <property type="protein sequence ID" value="APE37589.1"/>
    <property type="molecule type" value="Genomic_DNA"/>
</dbReference>
<keyword evidence="3" id="KW-1185">Reference proteome</keyword>
<protein>
    <submittedName>
        <fullName evidence="2">Glycosyl transferase family 2</fullName>
    </submittedName>
</protein>
<feature type="domain" description="Glycosyltransferase 2-like" evidence="1">
    <location>
        <begin position="10"/>
        <end position="167"/>
    </location>
</feature>
<name>A0A1J0VZZ7_9NOCA</name>
<dbReference type="Proteomes" id="UP000183810">
    <property type="component" value="Chromosome"/>
</dbReference>
<dbReference type="Pfam" id="PF00535">
    <property type="entry name" value="Glycos_transf_2"/>
    <property type="match status" value="1"/>
</dbReference>
<keyword evidence="2" id="KW-0808">Transferase</keyword>
<accession>A0A1J0VZZ7</accession>
<reference evidence="2" key="1">
    <citation type="submission" date="2016-11" db="EMBL/GenBank/DDBJ databases">
        <authorList>
            <person name="Jaros S."/>
            <person name="Januszkiewicz K."/>
            <person name="Wedrychowicz H."/>
        </authorList>
    </citation>
    <scope>NUCLEOTIDE SEQUENCE [LARGE SCALE GENOMIC DNA]</scope>
    <source>
        <strain evidence="2">Y48</strain>
    </source>
</reference>
<evidence type="ECO:0000313" key="2">
    <source>
        <dbReference type="EMBL" id="APE37589.1"/>
    </source>
</evidence>
<dbReference type="PANTHER" id="PTHR43685:SF2">
    <property type="entry name" value="GLYCOSYLTRANSFERASE 2-LIKE DOMAIN-CONTAINING PROTEIN"/>
    <property type="match status" value="1"/>
</dbReference>
<evidence type="ECO:0000313" key="3">
    <source>
        <dbReference type="Proteomes" id="UP000183810"/>
    </source>
</evidence>
<organism evidence="2 3">
    <name type="scientific">Nocardia mangyaensis</name>
    <dbReference type="NCBI Taxonomy" id="2213200"/>
    <lineage>
        <taxon>Bacteria</taxon>
        <taxon>Bacillati</taxon>
        <taxon>Actinomycetota</taxon>
        <taxon>Actinomycetes</taxon>
        <taxon>Mycobacteriales</taxon>
        <taxon>Nocardiaceae</taxon>
        <taxon>Nocardia</taxon>
    </lineage>
</organism>
<dbReference type="SUPFAM" id="SSF53448">
    <property type="entry name" value="Nucleotide-diphospho-sugar transferases"/>
    <property type="match status" value="1"/>
</dbReference>
<dbReference type="InterPro" id="IPR050834">
    <property type="entry name" value="Glycosyltransf_2"/>
</dbReference>
<dbReference type="Gene3D" id="3.90.550.10">
    <property type="entry name" value="Spore Coat Polysaccharide Biosynthesis Protein SpsA, Chain A"/>
    <property type="match status" value="1"/>
</dbReference>
<dbReference type="InterPro" id="IPR029044">
    <property type="entry name" value="Nucleotide-diphossugar_trans"/>
</dbReference>